<dbReference type="RefSeq" id="XP_067519496.1">
    <property type="nucleotide sequence ID" value="XM_067663395.1"/>
</dbReference>
<evidence type="ECO:0000313" key="3">
    <source>
        <dbReference type="EMBL" id="EIE84100.1"/>
    </source>
</evidence>
<feature type="signal peptide" evidence="2">
    <location>
        <begin position="1"/>
        <end position="17"/>
    </location>
</feature>
<evidence type="ECO:0000313" key="4">
    <source>
        <dbReference type="Proteomes" id="UP000009138"/>
    </source>
</evidence>
<feature type="chain" id="PRO_5003638384" evidence="2">
    <location>
        <begin position="18"/>
        <end position="73"/>
    </location>
</feature>
<name>I1C6M0_RHIO9</name>
<keyword evidence="2" id="KW-0732">Signal</keyword>
<dbReference type="STRING" id="246409.I1C6M0"/>
<proteinExistence type="predicted"/>
<feature type="region of interest" description="Disordered" evidence="1">
    <location>
        <begin position="49"/>
        <end position="73"/>
    </location>
</feature>
<protein>
    <submittedName>
        <fullName evidence="3">Uncharacterized protein</fullName>
    </submittedName>
</protein>
<dbReference type="Pfam" id="PF12400">
    <property type="entry name" value="STIMATE"/>
    <property type="match status" value="1"/>
</dbReference>
<dbReference type="GeneID" id="93615776"/>
<evidence type="ECO:0000256" key="2">
    <source>
        <dbReference type="SAM" id="SignalP"/>
    </source>
</evidence>
<evidence type="ECO:0000256" key="1">
    <source>
        <dbReference type="SAM" id="MobiDB-lite"/>
    </source>
</evidence>
<accession>I1C6M0</accession>
<sequence>MVVVILFGLCPWLRHFGEWVLGWTMGNYKIQVIFVMLIGYNNEEDNVLTSDDEYENRNEQDATNLQPFDNKIR</sequence>
<keyword evidence="4" id="KW-1185">Reference proteome</keyword>
<organism evidence="3 4">
    <name type="scientific">Rhizopus delemar (strain RA 99-880 / ATCC MYA-4621 / FGSC 9543 / NRRL 43880)</name>
    <name type="common">Mucormycosis agent</name>
    <name type="synonym">Rhizopus arrhizus var. delemar</name>
    <dbReference type="NCBI Taxonomy" id="246409"/>
    <lineage>
        <taxon>Eukaryota</taxon>
        <taxon>Fungi</taxon>
        <taxon>Fungi incertae sedis</taxon>
        <taxon>Mucoromycota</taxon>
        <taxon>Mucoromycotina</taxon>
        <taxon>Mucoromycetes</taxon>
        <taxon>Mucorales</taxon>
        <taxon>Mucorineae</taxon>
        <taxon>Rhizopodaceae</taxon>
        <taxon>Rhizopus</taxon>
    </lineage>
</organism>
<dbReference type="Proteomes" id="UP000009138">
    <property type="component" value="Unassembled WGS sequence"/>
</dbReference>
<dbReference type="AlphaFoldDB" id="I1C6M0"/>
<dbReference type="VEuPathDB" id="FungiDB:RO3G_08805"/>
<dbReference type="EMBL" id="CH476737">
    <property type="protein sequence ID" value="EIE84100.1"/>
    <property type="molecule type" value="Genomic_DNA"/>
</dbReference>
<dbReference type="InterPro" id="IPR022127">
    <property type="entry name" value="STIMATE/YPL162C"/>
</dbReference>
<gene>
    <name evidence="3" type="ORF">RO3G_08805</name>
</gene>
<reference evidence="3 4" key="1">
    <citation type="journal article" date="2009" name="PLoS Genet.">
        <title>Genomic analysis of the basal lineage fungus Rhizopus oryzae reveals a whole-genome duplication.</title>
        <authorList>
            <person name="Ma L.-J."/>
            <person name="Ibrahim A.S."/>
            <person name="Skory C."/>
            <person name="Grabherr M.G."/>
            <person name="Burger G."/>
            <person name="Butler M."/>
            <person name="Elias M."/>
            <person name="Idnurm A."/>
            <person name="Lang B.F."/>
            <person name="Sone T."/>
            <person name="Abe A."/>
            <person name="Calvo S.E."/>
            <person name="Corrochano L.M."/>
            <person name="Engels R."/>
            <person name="Fu J."/>
            <person name="Hansberg W."/>
            <person name="Kim J.-M."/>
            <person name="Kodira C.D."/>
            <person name="Koehrsen M.J."/>
            <person name="Liu B."/>
            <person name="Miranda-Saavedra D."/>
            <person name="O'Leary S."/>
            <person name="Ortiz-Castellanos L."/>
            <person name="Poulter R."/>
            <person name="Rodriguez-Romero J."/>
            <person name="Ruiz-Herrera J."/>
            <person name="Shen Y.-Q."/>
            <person name="Zeng Q."/>
            <person name="Galagan J."/>
            <person name="Birren B.W."/>
            <person name="Cuomo C.A."/>
            <person name="Wickes B.L."/>
        </authorList>
    </citation>
    <scope>NUCLEOTIDE SEQUENCE [LARGE SCALE GENOMIC DNA]</scope>
    <source>
        <strain evidence="4">RA 99-880 / ATCC MYA-4621 / FGSC 9543 / NRRL 43880</strain>
    </source>
</reference>
<dbReference type="InParanoid" id="I1C6M0"/>